<protein>
    <submittedName>
        <fullName evidence="1">Uncharacterized protein</fullName>
    </submittedName>
</protein>
<dbReference type="EMBL" id="CP134187">
    <property type="protein sequence ID" value="WPB01889.1"/>
    <property type="molecule type" value="Genomic_DNA"/>
</dbReference>
<keyword evidence="2" id="KW-1185">Reference proteome</keyword>
<reference evidence="1 2" key="1">
    <citation type="submission" date="2023-09" db="EMBL/GenBank/DDBJ databases">
        <title>Complete-Gapless Cercospora beticola genome.</title>
        <authorList>
            <person name="Wyatt N.A."/>
            <person name="Spanner R.E."/>
            <person name="Bolton M.D."/>
        </authorList>
    </citation>
    <scope>NUCLEOTIDE SEQUENCE [LARGE SCALE GENOMIC DNA]</scope>
    <source>
        <strain evidence="1">Cb09-40</strain>
    </source>
</reference>
<dbReference type="GeneID" id="90644268"/>
<dbReference type="Proteomes" id="UP001302367">
    <property type="component" value="Chromosome 4"/>
</dbReference>
<organism evidence="1 2">
    <name type="scientific">Cercospora beticola</name>
    <name type="common">Sugarbeet leaf spot fungus</name>
    <dbReference type="NCBI Taxonomy" id="122368"/>
    <lineage>
        <taxon>Eukaryota</taxon>
        <taxon>Fungi</taxon>
        <taxon>Dikarya</taxon>
        <taxon>Ascomycota</taxon>
        <taxon>Pezizomycotina</taxon>
        <taxon>Dothideomycetes</taxon>
        <taxon>Dothideomycetidae</taxon>
        <taxon>Mycosphaerellales</taxon>
        <taxon>Mycosphaerellaceae</taxon>
        <taxon>Cercospora</taxon>
    </lineage>
</organism>
<name>A0ABZ0NQQ7_CERBT</name>
<evidence type="ECO:0000313" key="2">
    <source>
        <dbReference type="Proteomes" id="UP001302367"/>
    </source>
</evidence>
<accession>A0ABZ0NQQ7</accession>
<proteinExistence type="predicted"/>
<dbReference type="RefSeq" id="XP_065458871.1">
    <property type="nucleotide sequence ID" value="XM_065602799.1"/>
</dbReference>
<gene>
    <name evidence="1" type="ORF">RHO25_006522</name>
</gene>
<sequence>MLVGSWVVNSAELDMAEQYYPELDRVLKAKRVDTKFYNSDDLPTSTAAPTHDEQLEIENVFTAKAHPKAGLAVAPGYNFSGEMQIDEPMSGPDDEDFAAILARGSECRRAFACLQDIADTIDEDTMEERGLDKQRYGTARAAASAAASD</sequence>
<evidence type="ECO:0000313" key="1">
    <source>
        <dbReference type="EMBL" id="WPB01889.1"/>
    </source>
</evidence>